<evidence type="ECO:0000256" key="3">
    <source>
        <dbReference type="ARBA" id="ARBA00022748"/>
    </source>
</evidence>
<dbReference type="PANTHER" id="PTHR30071">
    <property type="entry name" value="HEME EXPORTER PROTEIN C"/>
    <property type="match status" value="1"/>
</dbReference>
<dbReference type="InterPro" id="IPR017562">
    <property type="entry name" value="Cyt_c_biogenesis_CcsA"/>
</dbReference>
<feature type="transmembrane region" description="Helical" evidence="7">
    <location>
        <begin position="151"/>
        <end position="169"/>
    </location>
</feature>
<dbReference type="AlphaFoldDB" id="A0A8J3VNP6"/>
<name>A0A8J3VNP6_9ACTN</name>
<feature type="domain" description="Cytochrome c assembly protein" evidence="8">
    <location>
        <begin position="121"/>
        <end position="331"/>
    </location>
</feature>
<reference evidence="9" key="1">
    <citation type="submission" date="2021-01" db="EMBL/GenBank/DDBJ databases">
        <title>Whole genome shotgun sequence of Rugosimonospora africana NBRC 104875.</title>
        <authorList>
            <person name="Komaki H."/>
            <person name="Tamura T."/>
        </authorList>
    </citation>
    <scope>NUCLEOTIDE SEQUENCE</scope>
    <source>
        <strain evidence="9">NBRC 104875</strain>
    </source>
</reference>
<evidence type="ECO:0000256" key="4">
    <source>
        <dbReference type="ARBA" id="ARBA00022989"/>
    </source>
</evidence>
<evidence type="ECO:0000313" key="9">
    <source>
        <dbReference type="EMBL" id="GIH13419.1"/>
    </source>
</evidence>
<evidence type="ECO:0000256" key="5">
    <source>
        <dbReference type="ARBA" id="ARBA00023136"/>
    </source>
</evidence>
<evidence type="ECO:0000256" key="1">
    <source>
        <dbReference type="ARBA" id="ARBA00004141"/>
    </source>
</evidence>
<feature type="transmembrane region" description="Helical" evidence="7">
    <location>
        <begin position="124"/>
        <end position="144"/>
    </location>
</feature>
<feature type="transmembrane region" description="Helical" evidence="7">
    <location>
        <begin position="280"/>
        <end position="297"/>
    </location>
</feature>
<feature type="transmembrane region" description="Helical" evidence="7">
    <location>
        <begin position="189"/>
        <end position="213"/>
    </location>
</feature>
<dbReference type="RefSeq" id="WP_203917054.1">
    <property type="nucleotide sequence ID" value="NZ_BONZ01000013.1"/>
</dbReference>
<sequence>MAALSDHLLLLAILAYALAMLTYAAEYAFGNRSVVARVAVREHRRELVGAGAPVVDTLDEPGPVDLLDEPQPTEPQPTGPGADPRIAVWAGRAAATLTLVGWLAHLGCVVTRGFAAHRVPWGNMYEFVLAVTLVGATAWFVLLLRRPSIRPLGLFVTLALVILLGIDGVKLYTPVAPLVPALNSYWLKIHVTAAVTASGILMVGFVAAALTLIRTGHEAGKTRFPYSLGARLPAADGLERLAFRLHAFAFPIWTFAIICGAIWAEAAWGRYWGWDPKETWAFIAWVIYAGYLHARATPSVKRTIATWIAVVGWGAMMVNLFVVNLVVSGLHSYAGVN</sequence>
<comment type="caution">
    <text evidence="9">The sequence shown here is derived from an EMBL/GenBank/DDBJ whole genome shotgun (WGS) entry which is preliminary data.</text>
</comment>
<dbReference type="Proteomes" id="UP000642748">
    <property type="component" value="Unassembled WGS sequence"/>
</dbReference>
<dbReference type="EMBL" id="BONZ01000013">
    <property type="protein sequence ID" value="GIH13419.1"/>
    <property type="molecule type" value="Genomic_DNA"/>
</dbReference>
<dbReference type="GO" id="GO:0020037">
    <property type="term" value="F:heme binding"/>
    <property type="evidence" value="ECO:0007669"/>
    <property type="project" value="InterPro"/>
</dbReference>
<dbReference type="InterPro" id="IPR002541">
    <property type="entry name" value="Cyt_c_assembly"/>
</dbReference>
<dbReference type="NCBIfam" id="TIGR03144">
    <property type="entry name" value="cytochr_II_ccsB"/>
    <property type="match status" value="1"/>
</dbReference>
<dbReference type="GO" id="GO:0017004">
    <property type="term" value="P:cytochrome complex assembly"/>
    <property type="evidence" value="ECO:0007669"/>
    <property type="project" value="UniProtKB-KW"/>
</dbReference>
<protein>
    <submittedName>
        <fullName evidence="9">C-type cytochrome biogenesis protein CcsB</fullName>
    </submittedName>
</protein>
<evidence type="ECO:0000259" key="8">
    <source>
        <dbReference type="Pfam" id="PF01578"/>
    </source>
</evidence>
<evidence type="ECO:0000313" key="10">
    <source>
        <dbReference type="Proteomes" id="UP000642748"/>
    </source>
</evidence>
<keyword evidence="2 7" id="KW-0812">Transmembrane</keyword>
<dbReference type="GO" id="GO:0005886">
    <property type="term" value="C:plasma membrane"/>
    <property type="evidence" value="ECO:0007669"/>
    <property type="project" value="TreeGrafter"/>
</dbReference>
<evidence type="ECO:0000256" key="2">
    <source>
        <dbReference type="ARBA" id="ARBA00022692"/>
    </source>
</evidence>
<dbReference type="Pfam" id="PF01578">
    <property type="entry name" value="Cytochrom_C_asm"/>
    <property type="match status" value="1"/>
</dbReference>
<dbReference type="InterPro" id="IPR045062">
    <property type="entry name" value="Cyt_c_biogenesis_CcsA/CcmC"/>
</dbReference>
<feature type="transmembrane region" description="Helical" evidence="7">
    <location>
        <begin position="304"/>
        <end position="327"/>
    </location>
</feature>
<organism evidence="9 10">
    <name type="scientific">Rugosimonospora africana</name>
    <dbReference type="NCBI Taxonomy" id="556532"/>
    <lineage>
        <taxon>Bacteria</taxon>
        <taxon>Bacillati</taxon>
        <taxon>Actinomycetota</taxon>
        <taxon>Actinomycetes</taxon>
        <taxon>Micromonosporales</taxon>
        <taxon>Micromonosporaceae</taxon>
        <taxon>Rugosimonospora</taxon>
    </lineage>
</organism>
<evidence type="ECO:0000256" key="6">
    <source>
        <dbReference type="SAM" id="MobiDB-lite"/>
    </source>
</evidence>
<accession>A0A8J3VNP6</accession>
<comment type="subcellular location">
    <subcellularLocation>
        <location evidence="1">Membrane</location>
        <topology evidence="1">Multi-pass membrane protein</topology>
    </subcellularLocation>
</comment>
<keyword evidence="5 7" id="KW-0472">Membrane</keyword>
<keyword evidence="10" id="KW-1185">Reference proteome</keyword>
<proteinExistence type="predicted"/>
<evidence type="ECO:0000256" key="7">
    <source>
        <dbReference type="SAM" id="Phobius"/>
    </source>
</evidence>
<gene>
    <name evidence="9" type="ORF">Raf01_15910</name>
</gene>
<keyword evidence="4 7" id="KW-1133">Transmembrane helix</keyword>
<feature type="transmembrane region" description="Helical" evidence="7">
    <location>
        <begin position="248"/>
        <end position="268"/>
    </location>
</feature>
<dbReference type="PANTHER" id="PTHR30071:SF1">
    <property type="entry name" value="CYTOCHROME B_B6 PROTEIN-RELATED"/>
    <property type="match status" value="1"/>
</dbReference>
<feature type="region of interest" description="Disordered" evidence="6">
    <location>
        <begin position="63"/>
        <end position="82"/>
    </location>
</feature>
<keyword evidence="3" id="KW-0201">Cytochrome c-type biogenesis</keyword>